<sequence length="69" mass="8404">MDNRCMHHALSEETNLSRFLAEHQTWHEERKMLDMHMAGVDARWYVFKMCQIYALCMTLIRTMMRLLQV</sequence>
<reference evidence="1" key="2">
    <citation type="submission" date="2013-04" db="UniProtKB">
        <authorList>
            <consortium name="EnsemblPlants"/>
        </authorList>
    </citation>
    <scope>IDENTIFICATION</scope>
</reference>
<reference evidence="1" key="1">
    <citation type="journal article" date="2013" name="Nat. Commun.">
        <title>Whole-genome sequencing of Oryza brachyantha reveals mechanisms underlying Oryza genome evolution.</title>
        <authorList>
            <person name="Chen J."/>
            <person name="Huang Q."/>
            <person name="Gao D."/>
            <person name="Wang J."/>
            <person name="Lang Y."/>
            <person name="Liu T."/>
            <person name="Li B."/>
            <person name="Bai Z."/>
            <person name="Luis Goicoechea J."/>
            <person name="Liang C."/>
            <person name="Chen C."/>
            <person name="Zhang W."/>
            <person name="Sun S."/>
            <person name="Liao Y."/>
            <person name="Zhang X."/>
            <person name="Yang L."/>
            <person name="Song C."/>
            <person name="Wang M."/>
            <person name="Shi J."/>
            <person name="Liu G."/>
            <person name="Liu J."/>
            <person name="Zhou H."/>
            <person name="Zhou W."/>
            <person name="Yu Q."/>
            <person name="An N."/>
            <person name="Chen Y."/>
            <person name="Cai Q."/>
            <person name="Wang B."/>
            <person name="Liu B."/>
            <person name="Min J."/>
            <person name="Huang Y."/>
            <person name="Wu H."/>
            <person name="Li Z."/>
            <person name="Zhang Y."/>
            <person name="Yin Y."/>
            <person name="Song W."/>
            <person name="Jiang J."/>
            <person name="Jackson S.A."/>
            <person name="Wing R.A."/>
            <person name="Wang J."/>
            <person name="Chen M."/>
        </authorList>
    </citation>
    <scope>NUCLEOTIDE SEQUENCE [LARGE SCALE GENOMIC DNA]</scope>
    <source>
        <strain evidence="1">cv. IRGC 101232</strain>
    </source>
</reference>
<dbReference type="AlphaFoldDB" id="J3N9C3"/>
<dbReference type="Gramene" id="OB11G24090.1">
    <property type="protein sequence ID" value="OB11G24090.1"/>
    <property type="gene ID" value="OB11G24090"/>
</dbReference>
<organism evidence="1">
    <name type="scientific">Oryza brachyantha</name>
    <name type="common">malo sina</name>
    <dbReference type="NCBI Taxonomy" id="4533"/>
    <lineage>
        <taxon>Eukaryota</taxon>
        <taxon>Viridiplantae</taxon>
        <taxon>Streptophyta</taxon>
        <taxon>Embryophyta</taxon>
        <taxon>Tracheophyta</taxon>
        <taxon>Spermatophyta</taxon>
        <taxon>Magnoliopsida</taxon>
        <taxon>Liliopsida</taxon>
        <taxon>Poales</taxon>
        <taxon>Poaceae</taxon>
        <taxon>BOP clade</taxon>
        <taxon>Oryzoideae</taxon>
        <taxon>Oryzeae</taxon>
        <taxon>Oryzinae</taxon>
        <taxon>Oryza</taxon>
    </lineage>
</organism>
<evidence type="ECO:0000313" key="1">
    <source>
        <dbReference type="EnsemblPlants" id="OB11G24090.1"/>
    </source>
</evidence>
<proteinExistence type="predicted"/>
<accession>J3N9C3</accession>
<dbReference type="Proteomes" id="UP000006038">
    <property type="component" value="Chromosome 11"/>
</dbReference>
<dbReference type="HOGENOM" id="CLU_2779887_0_0_1"/>
<dbReference type="EnsemblPlants" id="OB11G24090.1">
    <property type="protein sequence ID" value="OB11G24090.1"/>
    <property type="gene ID" value="OB11G24090"/>
</dbReference>
<protein>
    <submittedName>
        <fullName evidence="1">Uncharacterized protein</fullName>
    </submittedName>
</protein>
<keyword evidence="2" id="KW-1185">Reference proteome</keyword>
<evidence type="ECO:0000313" key="2">
    <source>
        <dbReference type="Proteomes" id="UP000006038"/>
    </source>
</evidence>
<name>J3N9C3_ORYBR</name>